<proteinExistence type="inferred from homology"/>
<dbReference type="PANTHER" id="PTHR30023">
    <property type="entry name" value="D-ALANYL-D-ALANINE CARBOXYPEPTIDASE"/>
    <property type="match status" value="1"/>
</dbReference>
<dbReference type="Proteomes" id="UP001164305">
    <property type="component" value="Chromosome"/>
</dbReference>
<keyword evidence="4" id="KW-0121">Carboxypeptidase</keyword>
<comment type="similarity">
    <text evidence="1">Belongs to the peptidase S13 family.</text>
</comment>
<accession>A0ABY6G0E6</accession>
<keyword evidence="5" id="KW-1185">Reference proteome</keyword>
<dbReference type="InterPro" id="IPR012338">
    <property type="entry name" value="Beta-lactam/transpept-like"/>
</dbReference>
<dbReference type="SUPFAM" id="SSF56601">
    <property type="entry name" value="beta-lactamase/transpeptidase-like"/>
    <property type="match status" value="1"/>
</dbReference>
<protein>
    <submittedName>
        <fullName evidence="4">D-alanyl-D-alanine carboxypeptidase</fullName>
    </submittedName>
</protein>
<evidence type="ECO:0000313" key="5">
    <source>
        <dbReference type="Proteomes" id="UP001164305"/>
    </source>
</evidence>
<dbReference type="RefSeq" id="WP_263593884.1">
    <property type="nucleotide sequence ID" value="NZ_CP107020.1"/>
</dbReference>
<dbReference type="EMBL" id="CP107020">
    <property type="protein sequence ID" value="UYG16671.1"/>
    <property type="molecule type" value="Genomic_DNA"/>
</dbReference>
<gene>
    <name evidence="4" type="ORF">BRM3_13900</name>
</gene>
<evidence type="ECO:0000313" key="4">
    <source>
        <dbReference type="EMBL" id="UYG16671.1"/>
    </source>
</evidence>
<evidence type="ECO:0000256" key="1">
    <source>
        <dbReference type="ARBA" id="ARBA00006096"/>
    </source>
</evidence>
<reference evidence="4" key="1">
    <citation type="submission" date="2022-10" db="EMBL/GenBank/DDBJ databases">
        <title>Whole-Genome Sequencing of Brachybacterium huguangmaarense BRM-3, Isolated from Betula schmidtii.</title>
        <authorList>
            <person name="Haam D."/>
        </authorList>
    </citation>
    <scope>NUCLEOTIDE SEQUENCE</scope>
    <source>
        <strain evidence="4">BRM-3</strain>
    </source>
</reference>
<keyword evidence="4" id="KW-0645">Protease</keyword>
<feature type="region of interest" description="Disordered" evidence="3">
    <location>
        <begin position="39"/>
        <end position="73"/>
    </location>
</feature>
<dbReference type="Gene3D" id="3.40.710.10">
    <property type="entry name" value="DD-peptidase/beta-lactamase superfamily"/>
    <property type="match status" value="2"/>
</dbReference>
<feature type="compositionally biased region" description="Basic and acidic residues" evidence="3">
    <location>
        <begin position="51"/>
        <end position="60"/>
    </location>
</feature>
<name>A0ABY6G0E6_9MICO</name>
<dbReference type="InterPro" id="IPR000667">
    <property type="entry name" value="Peptidase_S13"/>
</dbReference>
<dbReference type="PRINTS" id="PR00922">
    <property type="entry name" value="DADACBPTASE3"/>
</dbReference>
<evidence type="ECO:0000256" key="3">
    <source>
        <dbReference type="SAM" id="MobiDB-lite"/>
    </source>
</evidence>
<sequence length="465" mass="47298">MKGDRIWRAVAIGLCAALPVAFYVVGDITDAFPGVLTVESDSGQSTARPRAVGEDYERPSRRALAPTEAASEAPGLAADLQTRMDAHAADPVVAGHLAYSVIDAESGDVLASRDAATARTPASTLKLLTATAALRTLDADETLPTTTVLDGGTLTLVGGGDMRLTEESLGTLADLATARIQKAGTGHVTLALDDTLFSGGVNPSWGANGPAGGWVAPTSALAIDEGWLDGAEYGAKSTDPAMDAATVFQRLLRERGVQVDDAIVRQAAPEGGERDAIQSAPLSDLVAHTLLISDNTTAEVLGRLVAIARGEPATPEGAAAAVQAEIEDLATEQGLTHDGFALKDTCGLAVDDRVPPELLAGVVAELDAPDTSPSLRAMLTEVPIAGLTGTLADRFGAPAVADGRGLVRGKTGYLGGTSTLVGVVALPDGRSVGFSIVVYGFESADSAKAKAAVDAIATEIVTSST</sequence>
<dbReference type="GO" id="GO:0004180">
    <property type="term" value="F:carboxypeptidase activity"/>
    <property type="evidence" value="ECO:0007669"/>
    <property type="project" value="UniProtKB-KW"/>
</dbReference>
<keyword evidence="2" id="KW-0378">Hydrolase</keyword>
<organism evidence="4 5">
    <name type="scientific">Brachybacterium huguangmaarense</name>
    <dbReference type="NCBI Taxonomy" id="1652028"/>
    <lineage>
        <taxon>Bacteria</taxon>
        <taxon>Bacillati</taxon>
        <taxon>Actinomycetota</taxon>
        <taxon>Actinomycetes</taxon>
        <taxon>Micrococcales</taxon>
        <taxon>Dermabacteraceae</taxon>
        <taxon>Brachybacterium</taxon>
    </lineage>
</organism>
<dbReference type="PANTHER" id="PTHR30023:SF0">
    <property type="entry name" value="PENICILLIN-SENSITIVE CARBOXYPEPTIDASE A"/>
    <property type="match status" value="1"/>
</dbReference>
<dbReference type="Pfam" id="PF02113">
    <property type="entry name" value="Peptidase_S13"/>
    <property type="match status" value="2"/>
</dbReference>
<evidence type="ECO:0000256" key="2">
    <source>
        <dbReference type="ARBA" id="ARBA00022801"/>
    </source>
</evidence>